<evidence type="ECO:0000256" key="2">
    <source>
        <dbReference type="PROSITE-ProRule" id="PRU00708"/>
    </source>
</evidence>
<dbReference type="Gene3D" id="1.25.40.10">
    <property type="entry name" value="Tetratricopeptide repeat domain"/>
    <property type="match status" value="1"/>
</dbReference>
<evidence type="ECO:0000256" key="1">
    <source>
        <dbReference type="ARBA" id="ARBA00022737"/>
    </source>
</evidence>
<reference evidence="3 4" key="1">
    <citation type="submission" date="2019-01" db="EMBL/GenBank/DDBJ databases">
        <title>Sequencing of cultivated peanut Arachis hypogaea provides insights into genome evolution and oil improvement.</title>
        <authorList>
            <person name="Chen X."/>
        </authorList>
    </citation>
    <scope>NUCLEOTIDE SEQUENCE [LARGE SCALE GENOMIC DNA]</scope>
    <source>
        <strain evidence="4">cv. Fuhuasheng</strain>
        <tissue evidence="3">Leaves</tissue>
    </source>
</reference>
<organism evidence="3 4">
    <name type="scientific">Arachis hypogaea</name>
    <name type="common">Peanut</name>
    <dbReference type="NCBI Taxonomy" id="3818"/>
    <lineage>
        <taxon>Eukaryota</taxon>
        <taxon>Viridiplantae</taxon>
        <taxon>Streptophyta</taxon>
        <taxon>Embryophyta</taxon>
        <taxon>Tracheophyta</taxon>
        <taxon>Spermatophyta</taxon>
        <taxon>Magnoliopsida</taxon>
        <taxon>eudicotyledons</taxon>
        <taxon>Gunneridae</taxon>
        <taxon>Pentapetalae</taxon>
        <taxon>rosids</taxon>
        <taxon>fabids</taxon>
        <taxon>Fabales</taxon>
        <taxon>Fabaceae</taxon>
        <taxon>Papilionoideae</taxon>
        <taxon>50 kb inversion clade</taxon>
        <taxon>dalbergioids sensu lato</taxon>
        <taxon>Dalbergieae</taxon>
        <taxon>Pterocarpus clade</taxon>
        <taxon>Arachis</taxon>
    </lineage>
</organism>
<evidence type="ECO:0000313" key="4">
    <source>
        <dbReference type="Proteomes" id="UP000289738"/>
    </source>
</evidence>
<keyword evidence="4" id="KW-1185">Reference proteome</keyword>
<dbReference type="STRING" id="3818.A0A445CXV3"/>
<dbReference type="PANTHER" id="PTHR47859:SF1">
    <property type="entry name" value="PENTATRICOPEPTIDE REPEAT-CONTAINING PROTEIN"/>
    <property type="match status" value="1"/>
</dbReference>
<dbReference type="AlphaFoldDB" id="A0A445CXV3"/>
<sequence>MILHLKEELRRRCREEEASEADGEGNGLFCLQMQDLGLDPSRHAYDCLVRAVVSQRHFKDGMEILKKMKQNNLKPLDSTLAALSVSCSRALELDLAEAFLNQIAGYPHLYPYGALLAACDEMVR</sequence>
<dbReference type="InterPro" id="IPR002885">
    <property type="entry name" value="PPR_rpt"/>
</dbReference>
<proteinExistence type="predicted"/>
<name>A0A445CXV3_ARAHY</name>
<protein>
    <recommendedName>
        <fullName evidence="5">Pentacotripeptide-repeat region of PRORP domain-containing protein</fullName>
    </recommendedName>
</protein>
<feature type="repeat" description="PPR" evidence="2">
    <location>
        <begin position="41"/>
        <end position="75"/>
    </location>
</feature>
<accession>A0A445CXV3</accession>
<dbReference type="NCBIfam" id="TIGR00756">
    <property type="entry name" value="PPR"/>
    <property type="match status" value="1"/>
</dbReference>
<dbReference type="PROSITE" id="PS51375">
    <property type="entry name" value="PPR"/>
    <property type="match status" value="1"/>
</dbReference>
<dbReference type="EMBL" id="SDMP01000006">
    <property type="protein sequence ID" value="RYR55766.1"/>
    <property type="molecule type" value="Genomic_DNA"/>
</dbReference>
<dbReference type="InterPro" id="IPR011990">
    <property type="entry name" value="TPR-like_helical_dom_sf"/>
</dbReference>
<gene>
    <name evidence="3" type="ORF">Ahy_A06g030939</name>
</gene>
<comment type="caution">
    <text evidence="3">The sequence shown here is derived from an EMBL/GenBank/DDBJ whole genome shotgun (WGS) entry which is preliminary data.</text>
</comment>
<evidence type="ECO:0000313" key="3">
    <source>
        <dbReference type="EMBL" id="RYR55766.1"/>
    </source>
</evidence>
<evidence type="ECO:0008006" key="5">
    <source>
        <dbReference type="Google" id="ProtNLM"/>
    </source>
</evidence>
<dbReference type="Proteomes" id="UP000289738">
    <property type="component" value="Chromosome A06"/>
</dbReference>
<keyword evidence="1" id="KW-0677">Repeat</keyword>
<dbReference type="PANTHER" id="PTHR47859">
    <property type="entry name" value="PENTATRICOPEPTIDE REPEAT-CONTAINING PROTEIN"/>
    <property type="match status" value="1"/>
</dbReference>